<evidence type="ECO:0000256" key="2">
    <source>
        <dbReference type="ARBA" id="ARBA00022448"/>
    </source>
</evidence>
<evidence type="ECO:0000313" key="9">
    <source>
        <dbReference type="EMBL" id="CAL8118661.1"/>
    </source>
</evidence>
<evidence type="ECO:0000256" key="1">
    <source>
        <dbReference type="ARBA" id="ARBA00004567"/>
    </source>
</evidence>
<dbReference type="Pfam" id="PF10168">
    <property type="entry name" value="Nup88"/>
    <property type="match status" value="1"/>
</dbReference>
<keyword evidence="3" id="KW-0509">mRNA transport</keyword>
<evidence type="ECO:0000313" key="10">
    <source>
        <dbReference type="Proteomes" id="UP001642540"/>
    </source>
</evidence>
<keyword evidence="2" id="KW-0813">Transport</keyword>
<evidence type="ECO:0000256" key="5">
    <source>
        <dbReference type="ARBA" id="ARBA00023010"/>
    </source>
</evidence>
<evidence type="ECO:0000256" key="3">
    <source>
        <dbReference type="ARBA" id="ARBA00022816"/>
    </source>
</evidence>
<comment type="caution">
    <text evidence="9">The sequence shown here is derived from an EMBL/GenBank/DDBJ whole genome shotgun (WGS) entry which is preliminary data.</text>
</comment>
<protein>
    <recommendedName>
        <fullName evidence="11">Nuclear pore complex protein Nup88</fullName>
    </recommendedName>
</protein>
<reference evidence="9 10" key="1">
    <citation type="submission" date="2024-08" db="EMBL/GenBank/DDBJ databases">
        <authorList>
            <person name="Cucini C."/>
            <person name="Frati F."/>
        </authorList>
    </citation>
    <scope>NUCLEOTIDE SEQUENCE [LARGE SCALE GENOMIC DNA]</scope>
</reference>
<dbReference type="PANTHER" id="PTHR13257:SF0">
    <property type="entry name" value="NUCLEAR PORE COMPLEX PROTEIN NUP88"/>
    <property type="match status" value="1"/>
</dbReference>
<evidence type="ECO:0000256" key="6">
    <source>
        <dbReference type="ARBA" id="ARBA00023132"/>
    </source>
</evidence>
<evidence type="ECO:0008006" key="11">
    <source>
        <dbReference type="Google" id="ProtNLM"/>
    </source>
</evidence>
<organism evidence="9 10">
    <name type="scientific">Orchesella dallaii</name>
    <dbReference type="NCBI Taxonomy" id="48710"/>
    <lineage>
        <taxon>Eukaryota</taxon>
        <taxon>Metazoa</taxon>
        <taxon>Ecdysozoa</taxon>
        <taxon>Arthropoda</taxon>
        <taxon>Hexapoda</taxon>
        <taxon>Collembola</taxon>
        <taxon>Entomobryomorpha</taxon>
        <taxon>Entomobryoidea</taxon>
        <taxon>Orchesellidae</taxon>
        <taxon>Orchesellinae</taxon>
        <taxon>Orchesella</taxon>
    </lineage>
</organism>
<evidence type="ECO:0000256" key="7">
    <source>
        <dbReference type="ARBA" id="ARBA00023242"/>
    </source>
</evidence>
<sequence>MPARGLGGGWLISESKIFEQLQILDGKNYGAPLSYKPIVAICGEKCYAWCKPKNAVIVVSNSEAFKGEGNLVEKSEIQEWQLSQRLGFDVTSVVPYSTTSTFGGVGATSVLLWGKNGLAVVTNQNASNSSVNGSPSSGGVHRLIKKTILLGEKTYIDHPRLEVLQAKWLPNTFSTHPKTVAVLNSDNFFRFYQVDSTKEKEAISCGSVSVEPNSSAAIPFVTRSGRFAADVEDESVVDFDIGPCLPKSKYCTLFVLKESGCISYVLVRFVGKNTTFFSEAHCRIPTLGYDPEDRVANSIIVSKQFPVFVAIGFSGGVITHSILLPDFEDTFSSNGKIDEGQNIEEKFIYDGLNLVVKERLDLDFLANSNSRHNQLKLVSDPLHSHRYACIHDIGLHIVTSHFYPEVVKFFQSEDDEDFPEVTKCTYQLLLRWKLGDEAKPQRDLMALTFSERKPQRLLCILQDLRTVIFELPDPAFVASLASFSGHGGGGDAEMLLRADAPSQSNMFASGSNIMGTCEALIKKSAVEPYLCSKEEIPIRELEEYVMQTIQMKNERLGGVEDGMQYLMKTVQTMQDKCKKMEELITNLSNNRGDLQSTAESFAERYEECVEQDELHVKRLESILTKYHHASPVVTDKEKEWTKIMEAIKEDIPDLRSAVEILKERMEDQNGSAPPVPDNLTQNQLRQIKEELKSQSESLNALSYSLKQISEHMYYPALMSVRPQPN</sequence>
<evidence type="ECO:0000256" key="8">
    <source>
        <dbReference type="SAM" id="Coils"/>
    </source>
</evidence>
<comment type="subcellular location">
    <subcellularLocation>
        <location evidence="1">Nucleus</location>
        <location evidence="1">Nuclear pore complex</location>
    </subcellularLocation>
</comment>
<dbReference type="EMBL" id="CAXLJM020000057">
    <property type="protein sequence ID" value="CAL8118661.1"/>
    <property type="molecule type" value="Genomic_DNA"/>
</dbReference>
<keyword evidence="4" id="KW-0653">Protein transport</keyword>
<accession>A0ABP1R7S6</accession>
<dbReference type="InterPro" id="IPR037700">
    <property type="entry name" value="NUP88/NUP82"/>
</dbReference>
<feature type="coiled-coil region" evidence="8">
    <location>
        <begin position="570"/>
        <end position="597"/>
    </location>
</feature>
<keyword evidence="10" id="KW-1185">Reference proteome</keyword>
<keyword evidence="6" id="KW-0906">Nuclear pore complex</keyword>
<feature type="coiled-coil region" evidence="8">
    <location>
        <begin position="644"/>
        <end position="701"/>
    </location>
</feature>
<dbReference type="Proteomes" id="UP001642540">
    <property type="component" value="Unassembled WGS sequence"/>
</dbReference>
<keyword evidence="5" id="KW-0811">Translocation</keyword>
<dbReference type="InterPro" id="IPR019321">
    <property type="entry name" value="Nucleoporin_Nup88"/>
</dbReference>
<keyword evidence="8" id="KW-0175">Coiled coil</keyword>
<name>A0ABP1R7S6_9HEXA</name>
<gene>
    <name evidence="9" type="ORF">ODALV1_LOCUS18234</name>
</gene>
<keyword evidence="7" id="KW-0539">Nucleus</keyword>
<dbReference type="PANTHER" id="PTHR13257">
    <property type="entry name" value="NUCLEOPORIN NUP84-RELATED"/>
    <property type="match status" value="1"/>
</dbReference>
<evidence type="ECO:0000256" key="4">
    <source>
        <dbReference type="ARBA" id="ARBA00022927"/>
    </source>
</evidence>
<proteinExistence type="predicted"/>